<dbReference type="AlphaFoldDB" id="D3BRK1"/>
<keyword evidence="1" id="KW-0812">Transmembrane</keyword>
<evidence type="ECO:0000313" key="3">
    <source>
        <dbReference type="Proteomes" id="UP000001396"/>
    </source>
</evidence>
<evidence type="ECO:0000313" key="2">
    <source>
        <dbReference type="EMBL" id="EFA76033.1"/>
    </source>
</evidence>
<reference evidence="2 3" key="1">
    <citation type="journal article" date="2011" name="Genome Res.">
        <title>Phylogeny-wide analysis of social amoeba genomes highlights ancient origins for complex intercellular communication.</title>
        <authorList>
            <person name="Heidel A.J."/>
            <person name="Lawal H.M."/>
            <person name="Felder M."/>
            <person name="Schilde C."/>
            <person name="Helps N.R."/>
            <person name="Tunggal B."/>
            <person name="Rivero F."/>
            <person name="John U."/>
            <person name="Schleicher M."/>
            <person name="Eichinger L."/>
            <person name="Platzer M."/>
            <person name="Noegel A.A."/>
            <person name="Schaap P."/>
            <person name="Gloeckner G."/>
        </authorList>
    </citation>
    <scope>NUCLEOTIDE SEQUENCE [LARGE SCALE GENOMIC DNA]</scope>
    <source>
        <strain evidence="3">ATCC 26659 / Pp 5 / PN500</strain>
    </source>
</reference>
<feature type="transmembrane region" description="Helical" evidence="1">
    <location>
        <begin position="40"/>
        <end position="61"/>
    </location>
</feature>
<dbReference type="InParanoid" id="D3BRK1"/>
<gene>
    <name evidence="2" type="ORF">PPL_10612</name>
</gene>
<evidence type="ECO:0000256" key="1">
    <source>
        <dbReference type="SAM" id="Phobius"/>
    </source>
</evidence>
<dbReference type="RefSeq" id="XP_020428167.1">
    <property type="nucleotide sequence ID" value="XM_020581380.1"/>
</dbReference>
<keyword evidence="3" id="KW-1185">Reference proteome</keyword>
<keyword evidence="1" id="KW-1133">Transmembrane helix</keyword>
<comment type="caution">
    <text evidence="2">The sequence shown here is derived from an EMBL/GenBank/DDBJ whole genome shotgun (WGS) entry which is preliminary data.</text>
</comment>
<protein>
    <submittedName>
        <fullName evidence="2">Uncharacterized protein</fullName>
    </submittedName>
</protein>
<keyword evidence="1" id="KW-0472">Membrane</keyword>
<name>D3BRK1_HETP5</name>
<dbReference type="EMBL" id="ADBJ01000050">
    <property type="protein sequence ID" value="EFA76033.1"/>
    <property type="molecule type" value="Genomic_DNA"/>
</dbReference>
<proteinExistence type="predicted"/>
<dbReference type="GeneID" id="31366081"/>
<accession>D3BRK1</accession>
<dbReference type="Proteomes" id="UP000001396">
    <property type="component" value="Unassembled WGS sequence"/>
</dbReference>
<sequence>MTLISFAIELDQTIQYFNKTQFHTLFSEDGLQEYKTLKRLLQVLFVFSGLLYVILRTYLIVYNT</sequence>
<organism evidence="2 3">
    <name type="scientific">Heterostelium pallidum (strain ATCC 26659 / Pp 5 / PN500)</name>
    <name type="common">Cellular slime mold</name>
    <name type="synonym">Polysphondylium pallidum</name>
    <dbReference type="NCBI Taxonomy" id="670386"/>
    <lineage>
        <taxon>Eukaryota</taxon>
        <taxon>Amoebozoa</taxon>
        <taxon>Evosea</taxon>
        <taxon>Eumycetozoa</taxon>
        <taxon>Dictyostelia</taxon>
        <taxon>Acytosteliales</taxon>
        <taxon>Acytosteliaceae</taxon>
        <taxon>Heterostelium</taxon>
    </lineage>
</organism>